<evidence type="ECO:0000256" key="4">
    <source>
        <dbReference type="ARBA" id="ARBA00023180"/>
    </source>
</evidence>
<comment type="subcellular location">
    <subcellularLocation>
        <location evidence="1">Secreted</location>
    </subcellularLocation>
</comment>
<dbReference type="InterPro" id="IPR019791">
    <property type="entry name" value="Haem_peroxidase_animal"/>
</dbReference>
<dbReference type="GO" id="GO:0006979">
    <property type="term" value="P:response to oxidative stress"/>
    <property type="evidence" value="ECO:0007669"/>
    <property type="project" value="InterPro"/>
</dbReference>
<protein>
    <submittedName>
        <fullName evidence="5">Peroxidase</fullName>
    </submittedName>
</protein>
<dbReference type="GO" id="GO:0005576">
    <property type="term" value="C:extracellular region"/>
    <property type="evidence" value="ECO:0007669"/>
    <property type="project" value="UniProtKB-SubCell"/>
</dbReference>
<name>A0A2S2PQJ5_SCHGA</name>
<evidence type="ECO:0000256" key="3">
    <source>
        <dbReference type="ARBA" id="ARBA00022559"/>
    </source>
</evidence>
<keyword evidence="2" id="KW-0964">Secreted</keyword>
<evidence type="ECO:0000256" key="2">
    <source>
        <dbReference type="ARBA" id="ARBA00022525"/>
    </source>
</evidence>
<dbReference type="SUPFAM" id="SSF48113">
    <property type="entry name" value="Heme-dependent peroxidases"/>
    <property type="match status" value="1"/>
</dbReference>
<keyword evidence="3 5" id="KW-0560">Oxidoreductase</keyword>
<dbReference type="Pfam" id="PF03098">
    <property type="entry name" value="An_peroxidase"/>
    <property type="match status" value="1"/>
</dbReference>
<dbReference type="Gene3D" id="1.10.640.10">
    <property type="entry name" value="Haem peroxidase domain superfamily, animal type"/>
    <property type="match status" value="1"/>
</dbReference>
<sequence>MNKNNKIENSAKITDWMLNSDLIPHDNNFDKLLKGFIETPGRMVQPSYNFYISNFVFPTIGNHKIKGKYVLGLLDNPKYNSRDLLSIDISRGRDVGLQPYNRVRHFCGYPLAKDFEDLTDLLHIKDIAKLKELYSSVNDIDLMVGLLLEKHSDGAIVGPTARCLIADGFYRYKAGDRFFYDVQGQPGSFTEDQLKAIKKITLGHVICATSNVDLVQNDMFKTIDHNLFPTLKRKCDKDFYLDFKNWHVI</sequence>
<proteinExistence type="predicted"/>
<dbReference type="PANTHER" id="PTHR11475:SF4">
    <property type="entry name" value="CHORION PEROXIDASE"/>
    <property type="match status" value="1"/>
</dbReference>
<dbReference type="GO" id="GO:0020037">
    <property type="term" value="F:heme binding"/>
    <property type="evidence" value="ECO:0007669"/>
    <property type="project" value="InterPro"/>
</dbReference>
<accession>A0A2S2PQJ5</accession>
<keyword evidence="4" id="KW-0325">Glycoprotein</keyword>
<dbReference type="GO" id="GO:0004601">
    <property type="term" value="F:peroxidase activity"/>
    <property type="evidence" value="ECO:0007669"/>
    <property type="project" value="UniProtKB-KW"/>
</dbReference>
<dbReference type="PROSITE" id="PS50292">
    <property type="entry name" value="PEROXIDASE_3"/>
    <property type="match status" value="1"/>
</dbReference>
<evidence type="ECO:0000256" key="1">
    <source>
        <dbReference type="ARBA" id="ARBA00004613"/>
    </source>
</evidence>
<gene>
    <name evidence="5" type="primary">Pxd_10</name>
    <name evidence="5" type="ORF">g.71724</name>
</gene>
<dbReference type="AlphaFoldDB" id="A0A2S2PQJ5"/>
<dbReference type="InterPro" id="IPR037120">
    <property type="entry name" value="Haem_peroxidase_sf_animal"/>
</dbReference>
<dbReference type="InterPro" id="IPR010255">
    <property type="entry name" value="Haem_peroxidase_sf"/>
</dbReference>
<evidence type="ECO:0000313" key="5">
    <source>
        <dbReference type="EMBL" id="MBY31729.1"/>
    </source>
</evidence>
<organism evidence="5">
    <name type="scientific">Schizaphis graminum</name>
    <name type="common">Green bug aphid</name>
    <dbReference type="NCBI Taxonomy" id="13262"/>
    <lineage>
        <taxon>Eukaryota</taxon>
        <taxon>Metazoa</taxon>
        <taxon>Ecdysozoa</taxon>
        <taxon>Arthropoda</taxon>
        <taxon>Hexapoda</taxon>
        <taxon>Insecta</taxon>
        <taxon>Pterygota</taxon>
        <taxon>Neoptera</taxon>
        <taxon>Paraneoptera</taxon>
        <taxon>Hemiptera</taxon>
        <taxon>Sternorrhyncha</taxon>
        <taxon>Aphidomorpha</taxon>
        <taxon>Aphidoidea</taxon>
        <taxon>Aphididae</taxon>
        <taxon>Aphidini</taxon>
        <taxon>Schizaphis</taxon>
    </lineage>
</organism>
<keyword evidence="3 5" id="KW-0575">Peroxidase</keyword>
<dbReference type="EMBL" id="GGMR01019110">
    <property type="protein sequence ID" value="MBY31729.1"/>
    <property type="molecule type" value="Transcribed_RNA"/>
</dbReference>
<dbReference type="PANTHER" id="PTHR11475">
    <property type="entry name" value="OXIDASE/PEROXIDASE"/>
    <property type="match status" value="1"/>
</dbReference>
<reference evidence="5" key="1">
    <citation type="submission" date="2018-04" db="EMBL/GenBank/DDBJ databases">
        <title>Transcriptome of Schizaphis graminum biotype I.</title>
        <authorList>
            <person name="Scully E.D."/>
            <person name="Geib S.M."/>
            <person name="Palmer N.A."/>
            <person name="Koch K."/>
            <person name="Bradshaw J."/>
            <person name="Heng-Moss T."/>
            <person name="Sarath G."/>
        </authorList>
    </citation>
    <scope>NUCLEOTIDE SEQUENCE</scope>
</reference>